<evidence type="ECO:0000313" key="2">
    <source>
        <dbReference type="EMBL" id="AEW04363.1"/>
    </source>
</evidence>
<evidence type="ECO:0000313" key="3">
    <source>
        <dbReference type="Proteomes" id="UP000005439"/>
    </source>
</evidence>
<dbReference type="Gene3D" id="3.30.1540.10">
    <property type="entry name" value="formyl-coa transferase, domain 3"/>
    <property type="match status" value="1"/>
</dbReference>
<keyword evidence="1 2" id="KW-0808">Transferase</keyword>
<dbReference type="STRING" id="679936.Sulac_0860"/>
<dbReference type="EC" id="2.8.3.-" evidence="2"/>
<evidence type="ECO:0000256" key="1">
    <source>
        <dbReference type="ARBA" id="ARBA00022679"/>
    </source>
</evidence>
<sequence>MHSSSLSGVRVLELGQMVAAPSASRILADFGADVIKVEPLSGDPLRHWGQLAPSGDSWWWAMQARNKRLVAVNLHTAEGQQIVRDLVPHVDVVIANLRPGRLEQWRLGYEALSEIHPGLIYVSISGFGATGPYRERAGFGNIAEAMGGIRYITGYPDRPPVRTGVSLGDELAALYAVIGTLMALYRRQNDPQGRGDFVDVALTESVMAITEALIPEYVNAGIIQERTGNQLLRAAPSNTYPTRDRKWIAIGANSQGTFTALAGLMGRADLVDDPRFLTNTDRVRHADILDDLIATWTIQHDLADLLTRLEESGVPAGPVMNAKDIVEDPQVKARGFIQFVPGPGGQSVGMGGIVPRMQQGEGAIRWAGGAVGAHTTEVLTELLGVDSAQIERWRQNGIVT</sequence>
<proteinExistence type="predicted"/>
<dbReference type="KEGG" id="sap:Sulac_0860"/>
<organism evidence="2 3">
    <name type="scientific">Sulfobacillus acidophilus (strain ATCC 700253 / DSM 10332 / NAL)</name>
    <dbReference type="NCBI Taxonomy" id="679936"/>
    <lineage>
        <taxon>Bacteria</taxon>
        <taxon>Bacillati</taxon>
        <taxon>Bacillota</taxon>
        <taxon>Clostridia</taxon>
        <taxon>Eubacteriales</taxon>
        <taxon>Clostridiales Family XVII. Incertae Sedis</taxon>
        <taxon>Sulfobacillus</taxon>
    </lineage>
</organism>
<accession>G8TS37</accession>
<dbReference type="PANTHER" id="PTHR48207">
    <property type="entry name" value="SUCCINATE--HYDROXYMETHYLGLUTARATE COA-TRANSFERASE"/>
    <property type="match status" value="1"/>
</dbReference>
<dbReference type="PANTHER" id="PTHR48207:SF3">
    <property type="entry name" value="SUCCINATE--HYDROXYMETHYLGLUTARATE COA-TRANSFERASE"/>
    <property type="match status" value="1"/>
</dbReference>
<dbReference type="InterPro" id="IPR044855">
    <property type="entry name" value="CoA-Trfase_III_dom3_sf"/>
</dbReference>
<dbReference type="AlphaFoldDB" id="G8TS37"/>
<protein>
    <submittedName>
        <fullName evidence="2">Succinyl-CoA:(R)-citramalate CoA-transferase</fullName>
        <ecNumber evidence="2">2.8.3.-</ecNumber>
    </submittedName>
</protein>
<dbReference type="Gene3D" id="3.40.50.10540">
    <property type="entry name" value="Crotonobetainyl-coa:carnitine coa-transferase, domain 1"/>
    <property type="match status" value="1"/>
</dbReference>
<dbReference type="Proteomes" id="UP000005439">
    <property type="component" value="Chromosome"/>
</dbReference>
<keyword evidence="3" id="KW-1185">Reference proteome</keyword>
<dbReference type="InterPro" id="IPR003673">
    <property type="entry name" value="CoA-Trfase_fam_III"/>
</dbReference>
<dbReference type="SUPFAM" id="SSF89796">
    <property type="entry name" value="CoA-transferase family III (CaiB/BaiF)"/>
    <property type="match status" value="1"/>
</dbReference>
<name>G8TS37_SULAD</name>
<dbReference type="Pfam" id="PF02515">
    <property type="entry name" value="CoA_transf_3"/>
    <property type="match status" value="1"/>
</dbReference>
<dbReference type="HOGENOM" id="CLU_033975_2_0_9"/>
<dbReference type="GO" id="GO:0008410">
    <property type="term" value="F:CoA-transferase activity"/>
    <property type="evidence" value="ECO:0007669"/>
    <property type="project" value="TreeGrafter"/>
</dbReference>
<dbReference type="InterPro" id="IPR050483">
    <property type="entry name" value="CoA-transferase_III_domain"/>
</dbReference>
<dbReference type="PATRIC" id="fig|679936.5.peg.911"/>
<reference evidence="2 3" key="2">
    <citation type="journal article" date="2012" name="Stand. Genomic Sci.">
        <title>Complete genome sequence of the moderately thermophilic mineral-sulfide-oxidizing firmicute Sulfobacillus acidophilus type strain (NAL(T)).</title>
        <authorList>
            <person name="Anderson I."/>
            <person name="Chertkov O."/>
            <person name="Chen A."/>
            <person name="Saunders E."/>
            <person name="Lapidus A."/>
            <person name="Nolan M."/>
            <person name="Lucas S."/>
            <person name="Hammon N."/>
            <person name="Deshpande S."/>
            <person name="Cheng J.F."/>
            <person name="Han C."/>
            <person name="Tapia R."/>
            <person name="Goodwin L.A."/>
            <person name="Pitluck S."/>
            <person name="Liolios K."/>
            <person name="Pagani I."/>
            <person name="Ivanova N."/>
            <person name="Mikhailova N."/>
            <person name="Pati A."/>
            <person name="Palaniappan K."/>
            <person name="Land M."/>
            <person name="Pan C."/>
            <person name="Rohde M."/>
            <person name="Pukall R."/>
            <person name="Goker M."/>
            <person name="Detter J.C."/>
            <person name="Woyke T."/>
            <person name="Bristow J."/>
            <person name="Eisen J.A."/>
            <person name="Markowitz V."/>
            <person name="Hugenholtz P."/>
            <person name="Kyrpides N.C."/>
            <person name="Klenk H.P."/>
            <person name="Mavromatis K."/>
        </authorList>
    </citation>
    <scope>NUCLEOTIDE SEQUENCE [LARGE SCALE GENOMIC DNA]</scope>
    <source>
        <strain evidence="3">ATCC 700253 / DSM 10332 / NAL</strain>
    </source>
</reference>
<dbReference type="InterPro" id="IPR023606">
    <property type="entry name" value="CoA-Trfase_III_dom_1_sf"/>
</dbReference>
<gene>
    <name evidence="2" type="ordered locus">Sulac_0860</name>
</gene>
<dbReference type="EMBL" id="CP003179">
    <property type="protein sequence ID" value="AEW04363.1"/>
    <property type="molecule type" value="Genomic_DNA"/>
</dbReference>
<reference evidence="3" key="1">
    <citation type="submission" date="2011-12" db="EMBL/GenBank/DDBJ databases">
        <title>The complete genome of chromosome of Sulfobacillus acidophilus DSM 10332.</title>
        <authorList>
            <person name="Lucas S."/>
            <person name="Han J."/>
            <person name="Lapidus A."/>
            <person name="Bruce D."/>
            <person name="Goodwin L."/>
            <person name="Pitluck S."/>
            <person name="Peters L."/>
            <person name="Kyrpides N."/>
            <person name="Mavromatis K."/>
            <person name="Ivanova N."/>
            <person name="Mikhailova N."/>
            <person name="Chertkov O."/>
            <person name="Saunders E."/>
            <person name="Detter J.C."/>
            <person name="Tapia R."/>
            <person name="Han C."/>
            <person name="Land M."/>
            <person name="Hauser L."/>
            <person name="Markowitz V."/>
            <person name="Cheng J.-F."/>
            <person name="Hugenholtz P."/>
            <person name="Woyke T."/>
            <person name="Wu D."/>
            <person name="Pukall R."/>
            <person name="Gehrich-Schroeter G."/>
            <person name="Schneider S."/>
            <person name="Klenk H.-P."/>
            <person name="Eisen J.A."/>
        </authorList>
    </citation>
    <scope>NUCLEOTIDE SEQUENCE [LARGE SCALE GENOMIC DNA]</scope>
    <source>
        <strain evidence="3">ATCC 700253 / DSM 10332 / NAL</strain>
    </source>
</reference>